<organism evidence="2">
    <name type="scientific">Schistocephalus solidus</name>
    <name type="common">Tapeworm</name>
    <dbReference type="NCBI Taxonomy" id="70667"/>
    <lineage>
        <taxon>Eukaryota</taxon>
        <taxon>Metazoa</taxon>
        <taxon>Spiralia</taxon>
        <taxon>Lophotrochozoa</taxon>
        <taxon>Platyhelminthes</taxon>
        <taxon>Cestoda</taxon>
        <taxon>Eucestoda</taxon>
        <taxon>Diphyllobothriidea</taxon>
        <taxon>Diphyllobothriidae</taxon>
        <taxon>Schistocephalus</taxon>
    </lineage>
</organism>
<evidence type="ECO:0000313" key="2">
    <source>
        <dbReference type="EMBL" id="JAP49111.1"/>
    </source>
</evidence>
<dbReference type="PANTHER" id="PTHR46421:SF1">
    <property type="entry name" value="PROGRAMMED CELL DEATH PROTEIN 2-LIKE"/>
    <property type="match status" value="1"/>
</dbReference>
<gene>
    <name evidence="2" type="primary">PDD2L</name>
    <name evidence="2" type="ORF">TR152828</name>
</gene>
<evidence type="ECO:0000259" key="1">
    <source>
        <dbReference type="Pfam" id="PF04194"/>
    </source>
</evidence>
<dbReference type="InterPro" id="IPR052815">
    <property type="entry name" value="PDCD2-like_regulator"/>
</dbReference>
<feature type="domain" description="Programmed cell death protein 2 C-terminal" evidence="1">
    <location>
        <begin position="228"/>
        <end position="322"/>
    </location>
</feature>
<dbReference type="AlphaFoldDB" id="A0A0X3PAY2"/>
<dbReference type="InterPro" id="IPR007320">
    <property type="entry name" value="PDCD2_C"/>
</dbReference>
<dbReference type="GO" id="GO:0005737">
    <property type="term" value="C:cytoplasm"/>
    <property type="evidence" value="ECO:0007669"/>
    <property type="project" value="InterPro"/>
</dbReference>
<dbReference type="EMBL" id="GEEE01014114">
    <property type="protein sequence ID" value="JAP49111.1"/>
    <property type="molecule type" value="Transcribed_RNA"/>
</dbReference>
<dbReference type="Pfam" id="PF04194">
    <property type="entry name" value="PDCD2_C"/>
    <property type="match status" value="1"/>
</dbReference>
<sequence>MPLVLLGYPEEGTPNDKATAGDNFVGGELLSFSTPEKFPLTVHCPTCQGPMSFILQLYCPVNDLRQHRILYFFCCLLTKCQKSGLCWRVFRHQQMGSLFETSVNQTSTSDWSFGGDADFSNGELWCEEDGLDPREGSAPIEDFAACEPSYANHNFRSPFIRKFINVYEEESASQEALEIGFSFKEWILSYQAEYEFVEEDDNEICNGDRLSTAFEIHLATRGDYGCEAVRYSWCGQPVFARSPRSDWTPFFTCPHCLGKRAFEVQIFSTLNSYLLTRKCPEDTIKCEWPLDMLSVLVFTCKSACWRPSDNFYPLVEEAVLTQTEDGKSVFHAPNQTSF</sequence>
<proteinExistence type="predicted"/>
<name>A0A0X3PAY2_SCHSO</name>
<reference evidence="2" key="1">
    <citation type="submission" date="2016-01" db="EMBL/GenBank/DDBJ databases">
        <title>Reference transcriptome for the parasite Schistocephalus solidus: insights into the molecular evolution of parasitism.</title>
        <authorList>
            <person name="Hebert F.O."/>
            <person name="Grambauer S."/>
            <person name="Barber I."/>
            <person name="Landry C.R."/>
            <person name="Aubin-Horth N."/>
        </authorList>
    </citation>
    <scope>NUCLEOTIDE SEQUENCE</scope>
</reference>
<protein>
    <submittedName>
        <fullName evidence="2">Programmed cell death protein 2-like</fullName>
    </submittedName>
</protein>
<accession>A0A0X3PAY2</accession>
<dbReference type="PANTHER" id="PTHR46421">
    <property type="entry name" value="PROGRAMMED CELL DEATH PROTEIN 2-LIKE"/>
    <property type="match status" value="1"/>
</dbReference>